<evidence type="ECO:0000313" key="2">
    <source>
        <dbReference type="Proteomes" id="UP001180487"/>
    </source>
</evidence>
<name>A0ABU2CD50_9BURK</name>
<dbReference type="Pfam" id="PF02566">
    <property type="entry name" value="OsmC"/>
    <property type="match status" value="1"/>
</dbReference>
<protein>
    <submittedName>
        <fullName evidence="1">Redox protein</fullName>
    </submittedName>
</protein>
<dbReference type="PANTHER" id="PTHR39624:SF2">
    <property type="entry name" value="OSMC-LIKE PROTEIN"/>
    <property type="match status" value="1"/>
</dbReference>
<comment type="caution">
    <text evidence="1">The sequence shown here is derived from an EMBL/GenBank/DDBJ whole genome shotgun (WGS) entry which is preliminary data.</text>
</comment>
<keyword evidence="2" id="KW-1185">Reference proteome</keyword>
<dbReference type="InterPro" id="IPR036102">
    <property type="entry name" value="OsmC/Ohrsf"/>
</dbReference>
<reference evidence="1 2" key="1">
    <citation type="submission" date="2023-07" db="EMBL/GenBank/DDBJ databases">
        <title>Sorghum-associated microbial communities from plants grown in Nebraska, USA.</title>
        <authorList>
            <person name="Schachtman D."/>
        </authorList>
    </citation>
    <scope>NUCLEOTIDE SEQUENCE [LARGE SCALE GENOMIC DNA]</scope>
    <source>
        <strain evidence="1 2">BE313</strain>
    </source>
</reference>
<dbReference type="Gene3D" id="3.30.300.20">
    <property type="match status" value="1"/>
</dbReference>
<dbReference type="InterPro" id="IPR015946">
    <property type="entry name" value="KH_dom-like_a/b"/>
</dbReference>
<sequence length="134" mass="14728">MPIQARLHRAHGALTSLSNGRHAWSADVDKTLGSDDLAPDPHDLLDSALAACTTLTLEMYIRRRKLAVTGLRVEISHTESKTEDGKVRYALQRNLHIEGDITPEDRAKLLEIANKCPVHRVLTGEISVATTLAD</sequence>
<evidence type="ECO:0000313" key="1">
    <source>
        <dbReference type="EMBL" id="MDR7379248.1"/>
    </source>
</evidence>
<dbReference type="RefSeq" id="WP_310375743.1">
    <property type="nucleotide sequence ID" value="NZ_JAVDXT010000004.1"/>
</dbReference>
<dbReference type="InterPro" id="IPR003718">
    <property type="entry name" value="OsmC/Ohr_fam"/>
</dbReference>
<gene>
    <name evidence="1" type="ORF">J2X19_003942</name>
</gene>
<dbReference type="Proteomes" id="UP001180487">
    <property type="component" value="Unassembled WGS sequence"/>
</dbReference>
<dbReference type="SUPFAM" id="SSF82784">
    <property type="entry name" value="OsmC-like"/>
    <property type="match status" value="1"/>
</dbReference>
<proteinExistence type="predicted"/>
<accession>A0ABU2CD50</accession>
<dbReference type="PANTHER" id="PTHR39624">
    <property type="entry name" value="PROTEIN INVOLVED IN RIMO-MEDIATED BETA-METHYLTHIOLATION OF RIBOSOMAL PROTEIN S12 YCAO"/>
    <property type="match status" value="1"/>
</dbReference>
<dbReference type="EMBL" id="JAVDXT010000004">
    <property type="protein sequence ID" value="MDR7379248.1"/>
    <property type="molecule type" value="Genomic_DNA"/>
</dbReference>
<organism evidence="1 2">
    <name type="scientific">Rhodoferax ferrireducens</name>
    <dbReference type="NCBI Taxonomy" id="192843"/>
    <lineage>
        <taxon>Bacteria</taxon>
        <taxon>Pseudomonadati</taxon>
        <taxon>Pseudomonadota</taxon>
        <taxon>Betaproteobacteria</taxon>
        <taxon>Burkholderiales</taxon>
        <taxon>Comamonadaceae</taxon>
        <taxon>Rhodoferax</taxon>
    </lineage>
</organism>